<feature type="transmembrane region" description="Helical" evidence="6">
    <location>
        <begin position="57"/>
        <end position="79"/>
    </location>
</feature>
<evidence type="ECO:0000259" key="7">
    <source>
        <dbReference type="Pfam" id="PF04138"/>
    </source>
</evidence>
<comment type="subcellular location">
    <subcellularLocation>
        <location evidence="1">Membrane</location>
        <topology evidence="1">Multi-pass membrane protein</topology>
    </subcellularLocation>
</comment>
<dbReference type="InterPro" id="IPR007267">
    <property type="entry name" value="GtrA_DPMS_TM"/>
</dbReference>
<keyword evidence="5 6" id="KW-0472">Membrane</keyword>
<comment type="caution">
    <text evidence="8">The sequence shown here is derived from an EMBL/GenBank/DDBJ whole genome shotgun (WGS) entry which is preliminary data.</text>
</comment>
<comment type="similarity">
    <text evidence="2">Belongs to the GtrA family.</text>
</comment>
<feature type="transmembrane region" description="Helical" evidence="6">
    <location>
        <begin position="85"/>
        <end position="105"/>
    </location>
</feature>
<dbReference type="PANTHER" id="PTHR38459">
    <property type="entry name" value="PROPHAGE BACTOPRENOL-LINKED GLUCOSE TRANSLOCASE HOMOLOG"/>
    <property type="match status" value="1"/>
</dbReference>
<organism evidence="8">
    <name type="scientific">bioreactor metagenome</name>
    <dbReference type="NCBI Taxonomy" id="1076179"/>
    <lineage>
        <taxon>unclassified sequences</taxon>
        <taxon>metagenomes</taxon>
        <taxon>ecological metagenomes</taxon>
    </lineage>
</organism>
<dbReference type="AlphaFoldDB" id="A0A644ZPC3"/>
<evidence type="ECO:0000256" key="5">
    <source>
        <dbReference type="ARBA" id="ARBA00023136"/>
    </source>
</evidence>
<dbReference type="PANTHER" id="PTHR38459:SF1">
    <property type="entry name" value="PROPHAGE BACTOPRENOL-LINKED GLUCOSE TRANSLOCASE HOMOLOG"/>
    <property type="match status" value="1"/>
</dbReference>
<proteinExistence type="inferred from homology"/>
<dbReference type="EMBL" id="VSSQ01009792">
    <property type="protein sequence ID" value="MPM42616.1"/>
    <property type="molecule type" value="Genomic_DNA"/>
</dbReference>
<evidence type="ECO:0000256" key="6">
    <source>
        <dbReference type="SAM" id="Phobius"/>
    </source>
</evidence>
<evidence type="ECO:0000256" key="4">
    <source>
        <dbReference type="ARBA" id="ARBA00022989"/>
    </source>
</evidence>
<sequence>MEGERYEYEMNVLLECPRRGIPIQEIPIQTIYLEHNSGSHFHPVRDSLRIYNRIFKFAASSLAGFATDYGLYSLLVILLSGMGAASVPISNVAARVVSASVNFAINRRFVFRSGTSALKTGGQYFLLATCILAGNTVLLSALTEILGVDKFAAKLVTEMTFFTLSFLAQRFWIFRGDSAEEQDSAGDAFLRQRTQRWFHEK</sequence>
<evidence type="ECO:0000256" key="2">
    <source>
        <dbReference type="ARBA" id="ARBA00009399"/>
    </source>
</evidence>
<feature type="domain" description="GtrA/DPMS transmembrane" evidence="7">
    <location>
        <begin position="56"/>
        <end position="174"/>
    </location>
</feature>
<gene>
    <name evidence="8" type="ORF">SDC9_89283</name>
</gene>
<evidence type="ECO:0000313" key="8">
    <source>
        <dbReference type="EMBL" id="MPM42616.1"/>
    </source>
</evidence>
<dbReference type="GO" id="GO:0000271">
    <property type="term" value="P:polysaccharide biosynthetic process"/>
    <property type="evidence" value="ECO:0007669"/>
    <property type="project" value="InterPro"/>
</dbReference>
<keyword evidence="3 6" id="KW-0812">Transmembrane</keyword>
<accession>A0A644ZPC3</accession>
<dbReference type="InterPro" id="IPR051401">
    <property type="entry name" value="GtrA_CellWall_Glycosyl"/>
</dbReference>
<evidence type="ECO:0000256" key="3">
    <source>
        <dbReference type="ARBA" id="ARBA00022692"/>
    </source>
</evidence>
<name>A0A644ZPC3_9ZZZZ</name>
<keyword evidence="4 6" id="KW-1133">Transmembrane helix</keyword>
<evidence type="ECO:0000256" key="1">
    <source>
        <dbReference type="ARBA" id="ARBA00004141"/>
    </source>
</evidence>
<dbReference type="Pfam" id="PF04138">
    <property type="entry name" value="GtrA_DPMS_TM"/>
    <property type="match status" value="1"/>
</dbReference>
<feature type="transmembrane region" description="Helical" evidence="6">
    <location>
        <begin position="125"/>
        <end position="145"/>
    </location>
</feature>
<dbReference type="GO" id="GO:0005886">
    <property type="term" value="C:plasma membrane"/>
    <property type="evidence" value="ECO:0007669"/>
    <property type="project" value="TreeGrafter"/>
</dbReference>
<protein>
    <recommendedName>
        <fullName evidence="7">GtrA/DPMS transmembrane domain-containing protein</fullName>
    </recommendedName>
</protein>
<reference evidence="8" key="1">
    <citation type="submission" date="2019-08" db="EMBL/GenBank/DDBJ databases">
        <authorList>
            <person name="Kucharzyk K."/>
            <person name="Murdoch R.W."/>
            <person name="Higgins S."/>
            <person name="Loffler F."/>
        </authorList>
    </citation>
    <scope>NUCLEOTIDE SEQUENCE</scope>
</reference>